<evidence type="ECO:0000313" key="1">
    <source>
        <dbReference type="EMBL" id="GAH05409.1"/>
    </source>
</evidence>
<dbReference type="Gene3D" id="3.40.91.50">
    <property type="match status" value="1"/>
</dbReference>
<dbReference type="EMBL" id="BART01038346">
    <property type="protein sequence ID" value="GAH05409.1"/>
    <property type="molecule type" value="Genomic_DNA"/>
</dbReference>
<accession>X1DK71</accession>
<gene>
    <name evidence="1" type="ORF">S01H4_63649</name>
</gene>
<comment type="caution">
    <text evidence="1">The sequence shown here is derived from an EMBL/GenBank/DDBJ whole genome shotgun (WGS) entry which is preliminary data.</text>
</comment>
<sequence length="70" mass="8152">EEKKKRKVYGLFIAPKINEHAAHYFLQYYSALKVPNYGNVVIIPFDLDKWIDILSFGVLLALLQCFFSLT</sequence>
<feature type="non-terminal residue" evidence="1">
    <location>
        <position position="1"/>
    </location>
</feature>
<proteinExistence type="predicted"/>
<reference evidence="1" key="1">
    <citation type="journal article" date="2014" name="Front. Microbiol.">
        <title>High frequency of phylogenetically diverse reductive dehalogenase-homologous genes in deep subseafloor sedimentary metagenomes.</title>
        <authorList>
            <person name="Kawai M."/>
            <person name="Futagami T."/>
            <person name="Toyoda A."/>
            <person name="Takaki Y."/>
            <person name="Nishi S."/>
            <person name="Hori S."/>
            <person name="Arai W."/>
            <person name="Tsubouchi T."/>
            <person name="Morono Y."/>
            <person name="Uchiyama I."/>
            <person name="Ito T."/>
            <person name="Fujiyama A."/>
            <person name="Inagaki F."/>
            <person name="Takami H."/>
        </authorList>
    </citation>
    <scope>NUCLEOTIDE SEQUENCE</scope>
    <source>
        <strain evidence="1">Expedition CK06-06</strain>
    </source>
</reference>
<organism evidence="1">
    <name type="scientific">marine sediment metagenome</name>
    <dbReference type="NCBI Taxonomy" id="412755"/>
    <lineage>
        <taxon>unclassified sequences</taxon>
        <taxon>metagenomes</taxon>
        <taxon>ecological metagenomes</taxon>
    </lineage>
</organism>
<dbReference type="AlphaFoldDB" id="X1DK71"/>
<protein>
    <submittedName>
        <fullName evidence="1">Uncharacterized protein</fullName>
    </submittedName>
</protein>
<name>X1DK71_9ZZZZ</name>